<evidence type="ECO:0000256" key="13">
    <source>
        <dbReference type="ARBA" id="ARBA00023136"/>
    </source>
</evidence>
<evidence type="ECO:0000256" key="12">
    <source>
        <dbReference type="ARBA" id="ARBA00023065"/>
    </source>
</evidence>
<protein>
    <submittedName>
        <fullName evidence="21">Cyclic nucleotide-binding domain</fullName>
    </submittedName>
</protein>
<name>A0A8T1XPN7_9BRAS</name>
<keyword evidence="9" id="KW-0112">Calmodulin-binding</keyword>
<dbReference type="Pfam" id="PF00520">
    <property type="entry name" value="Ion_trans"/>
    <property type="match status" value="1"/>
</dbReference>
<dbReference type="PROSITE" id="PS50042">
    <property type="entry name" value="CNMP_BINDING_3"/>
    <property type="match status" value="1"/>
</dbReference>
<keyword evidence="10 18" id="KW-1133">Transmembrane helix</keyword>
<dbReference type="GO" id="GO:0030553">
    <property type="term" value="F:cGMP binding"/>
    <property type="evidence" value="ECO:0007669"/>
    <property type="project" value="UniProtKB-KW"/>
</dbReference>
<dbReference type="FunFam" id="2.60.120.10:FF:000063">
    <property type="entry name" value="cyclic nucleotide-gated ion channel 4"/>
    <property type="match status" value="1"/>
</dbReference>
<evidence type="ECO:0000256" key="18">
    <source>
        <dbReference type="SAM" id="Phobius"/>
    </source>
</evidence>
<feature type="signal peptide" evidence="19">
    <location>
        <begin position="1"/>
        <end position="17"/>
    </location>
</feature>
<evidence type="ECO:0000256" key="7">
    <source>
        <dbReference type="ARBA" id="ARBA00022692"/>
    </source>
</evidence>
<feature type="transmembrane region" description="Helical" evidence="18">
    <location>
        <begin position="447"/>
        <end position="469"/>
    </location>
</feature>
<keyword evidence="19" id="KW-0732">Signal</keyword>
<evidence type="ECO:0000256" key="2">
    <source>
        <dbReference type="ARBA" id="ARBA00010486"/>
    </source>
</evidence>
<dbReference type="GO" id="GO:0030552">
    <property type="term" value="F:cAMP binding"/>
    <property type="evidence" value="ECO:0007669"/>
    <property type="project" value="UniProtKB-KW"/>
</dbReference>
<keyword evidence="7 18" id="KW-0812">Transmembrane</keyword>
<keyword evidence="14" id="KW-0114">cAMP</keyword>
<evidence type="ECO:0000259" key="20">
    <source>
        <dbReference type="PROSITE" id="PS50042"/>
    </source>
</evidence>
<keyword evidence="5" id="KW-0140">cGMP</keyword>
<keyword evidence="6" id="KW-0116">cAMP-binding</keyword>
<proteinExistence type="inferred from homology"/>
<feature type="region of interest" description="Disordered" evidence="17">
    <location>
        <begin position="70"/>
        <end position="115"/>
    </location>
</feature>
<dbReference type="GO" id="GO:0005516">
    <property type="term" value="F:calmodulin binding"/>
    <property type="evidence" value="ECO:0007669"/>
    <property type="project" value="UniProtKB-KW"/>
</dbReference>
<keyword evidence="15" id="KW-1071">Ligand-gated ion channel</keyword>
<evidence type="ECO:0000256" key="5">
    <source>
        <dbReference type="ARBA" id="ARBA00022535"/>
    </source>
</evidence>
<accession>A0A8T1XPN7</accession>
<evidence type="ECO:0000256" key="6">
    <source>
        <dbReference type="ARBA" id="ARBA00022566"/>
    </source>
</evidence>
<organism evidence="21 22">
    <name type="scientific">Arabidopsis thaliana x Arabidopsis arenosa</name>
    <dbReference type="NCBI Taxonomy" id="1240361"/>
    <lineage>
        <taxon>Eukaryota</taxon>
        <taxon>Viridiplantae</taxon>
        <taxon>Streptophyta</taxon>
        <taxon>Embryophyta</taxon>
        <taxon>Tracheophyta</taxon>
        <taxon>Spermatophyta</taxon>
        <taxon>Magnoliopsida</taxon>
        <taxon>eudicotyledons</taxon>
        <taxon>Gunneridae</taxon>
        <taxon>Pentapetalae</taxon>
        <taxon>rosids</taxon>
        <taxon>malvids</taxon>
        <taxon>Brassicales</taxon>
        <taxon>Brassicaceae</taxon>
        <taxon>Camelineae</taxon>
        <taxon>Arabidopsis</taxon>
    </lineage>
</organism>
<comment type="similarity">
    <text evidence="2">Belongs to the cyclic nucleotide-gated cation channel (TC 1.A.1.5) family.</text>
</comment>
<comment type="caution">
    <text evidence="21">The sequence shown here is derived from an EMBL/GenBank/DDBJ whole genome shotgun (WGS) entry which is preliminary data.</text>
</comment>
<keyword evidence="13 18" id="KW-0472">Membrane</keyword>
<dbReference type="PANTHER" id="PTHR45651:SF14">
    <property type="entry name" value="CYCLIC NUCLEOTIDE-GATED ION CHANNEL 4"/>
    <property type="match status" value="1"/>
</dbReference>
<dbReference type="PANTHER" id="PTHR45651">
    <property type="entry name" value="CYCLIC NUCLEOTIDE-GATED ION CHANNEL 15-RELATED-RELATED"/>
    <property type="match status" value="1"/>
</dbReference>
<evidence type="ECO:0000256" key="8">
    <source>
        <dbReference type="ARBA" id="ARBA00022741"/>
    </source>
</evidence>
<dbReference type="SMART" id="SM00100">
    <property type="entry name" value="cNMP"/>
    <property type="match status" value="1"/>
</dbReference>
<keyword evidence="12" id="KW-0406">Ion transport</keyword>
<keyword evidence="22" id="KW-1185">Reference proteome</keyword>
<dbReference type="CDD" id="cd00038">
    <property type="entry name" value="CAP_ED"/>
    <property type="match status" value="1"/>
</dbReference>
<dbReference type="Proteomes" id="UP000694240">
    <property type="component" value="Chromosome 13"/>
</dbReference>
<evidence type="ECO:0000256" key="16">
    <source>
        <dbReference type="ARBA" id="ARBA00023303"/>
    </source>
</evidence>
<feature type="transmembrane region" description="Helical" evidence="18">
    <location>
        <begin position="145"/>
        <end position="164"/>
    </location>
</feature>
<evidence type="ECO:0000256" key="14">
    <source>
        <dbReference type="ARBA" id="ARBA00023149"/>
    </source>
</evidence>
<evidence type="ECO:0000256" key="11">
    <source>
        <dbReference type="ARBA" id="ARBA00022992"/>
    </source>
</evidence>
<evidence type="ECO:0000313" key="22">
    <source>
        <dbReference type="Proteomes" id="UP000694240"/>
    </source>
</evidence>
<feature type="transmembrane region" description="Helical" evidence="18">
    <location>
        <begin position="305"/>
        <end position="334"/>
    </location>
</feature>
<evidence type="ECO:0000256" key="3">
    <source>
        <dbReference type="ARBA" id="ARBA00022448"/>
    </source>
</evidence>
<evidence type="ECO:0000256" key="10">
    <source>
        <dbReference type="ARBA" id="ARBA00022989"/>
    </source>
</evidence>
<dbReference type="InterPro" id="IPR005821">
    <property type="entry name" value="Ion_trans_dom"/>
</dbReference>
<evidence type="ECO:0000256" key="4">
    <source>
        <dbReference type="ARBA" id="ARBA00022475"/>
    </source>
</evidence>
<sequence length="746" mass="86129">MSSFFFFSFFFSVQVLSSFLRQLSSPKPLSVVQLHTRSITLSLSLLHALVLSMATEQEFTRASRFSRDSRSVGYYSEEDNTEEEEEEEEEMEEIEEEDEEEEEEDPRVGLACGGRRNGSSNNIKWMMLGRILDPRSKWVREWNKVFLLVCATGLFVDPLFLYTLSVNDTCMCLLVDGWLALTVTALRSMTDLLHFWNIWIQFKIARRWPYPGGDSDGDTNKGGGTRGSTRVPPPYVKKNGFFFDLFVILPLPQVVLWVVIPSLLKRGSVTLVVSVLLVTFLFQYLPKIYHSIRHLRRNATLSGYIFGTVWWGIALNMIAYFVAAHAAGACWYLLGVQRSAKCLKEQCENTMGCDIRMLSCKEPVYYGTTVMVLDRARLAWAQNHQARSVCLDINTNYTYGAYQWTIQLVSNESRLEKILFPIFWGLMTLSTFGNLESTTEWSEVVFNIIVLTSGLLLVTMLIGNIKVFLHATTSKKQAMHLKMRNIEWWMKKRHLPLGFRQRVRNYERQRWAAMRGVDECEMVQNLPEGLRRDIKYHLCLDLVRQVPLFQHMDDLVLENICDRVKSLIFTKGETIQKEGDAVQRMLFVVRGHLQSSQLLRDGVKSCCMLGPGNFSGDELLSWCLRRPFVERLPPSSSTLVTLETTEAFGLDAEDVKYVTQHFRYTFVNEKVKRSARYYSPGWRTWAAVAVQLAWRRYKHRLTLTSLSFIRPRRPLSRCASLGEDKLRLYTAILTSPKPNPDDFDDY</sequence>
<evidence type="ECO:0000256" key="15">
    <source>
        <dbReference type="ARBA" id="ARBA00023286"/>
    </source>
</evidence>
<dbReference type="AlphaFoldDB" id="A0A8T1XPN7"/>
<dbReference type="FunFam" id="1.10.287.630:FF:000003">
    <property type="entry name" value="Cyclic nucleotide-gated ion channel 1"/>
    <property type="match status" value="1"/>
</dbReference>
<evidence type="ECO:0000313" key="21">
    <source>
        <dbReference type="EMBL" id="KAG7534184.1"/>
    </source>
</evidence>
<evidence type="ECO:0000256" key="19">
    <source>
        <dbReference type="SAM" id="SignalP"/>
    </source>
</evidence>
<feature type="domain" description="Cyclic nucleotide-binding" evidence="20">
    <location>
        <begin position="548"/>
        <end position="658"/>
    </location>
</feature>
<gene>
    <name evidence="21" type="ORF">ISN45_Aa08g017630</name>
</gene>
<dbReference type="GO" id="GO:0005886">
    <property type="term" value="C:plasma membrane"/>
    <property type="evidence" value="ECO:0007669"/>
    <property type="project" value="UniProtKB-SubCell"/>
</dbReference>
<keyword evidence="4" id="KW-1003">Cell membrane</keyword>
<evidence type="ECO:0000256" key="17">
    <source>
        <dbReference type="SAM" id="MobiDB-lite"/>
    </source>
</evidence>
<feature type="transmembrane region" description="Helical" evidence="18">
    <location>
        <begin position="241"/>
        <end position="260"/>
    </location>
</feature>
<keyword evidence="3" id="KW-0813">Transport</keyword>
<dbReference type="EMBL" id="JAEFBK010000013">
    <property type="protein sequence ID" value="KAG7534184.1"/>
    <property type="molecule type" value="Genomic_DNA"/>
</dbReference>
<feature type="transmembrane region" description="Helical" evidence="18">
    <location>
        <begin position="267"/>
        <end position="285"/>
    </location>
</feature>
<evidence type="ECO:0000256" key="9">
    <source>
        <dbReference type="ARBA" id="ARBA00022860"/>
    </source>
</evidence>
<dbReference type="InterPro" id="IPR000595">
    <property type="entry name" value="cNMP-bd_dom"/>
</dbReference>
<keyword evidence="11" id="KW-0142">cGMP-binding</keyword>
<feature type="compositionally biased region" description="Acidic residues" evidence="17">
    <location>
        <begin position="76"/>
        <end position="105"/>
    </location>
</feature>
<feature type="chain" id="PRO_5035913886" evidence="19">
    <location>
        <begin position="18"/>
        <end position="746"/>
    </location>
</feature>
<keyword evidence="8" id="KW-0547">Nucleotide-binding</keyword>
<evidence type="ECO:0000256" key="1">
    <source>
        <dbReference type="ARBA" id="ARBA00004651"/>
    </source>
</evidence>
<feature type="transmembrane region" description="Helical" evidence="18">
    <location>
        <begin position="418"/>
        <end position="435"/>
    </location>
</feature>
<comment type="subcellular location">
    <subcellularLocation>
        <location evidence="1">Cell membrane</location>
        <topology evidence="1">Multi-pass membrane protein</topology>
    </subcellularLocation>
</comment>
<keyword evidence="16" id="KW-0407">Ion channel</keyword>
<reference evidence="21 22" key="1">
    <citation type="submission" date="2020-12" db="EMBL/GenBank/DDBJ databases">
        <title>Concerted genomic and epigenomic changes stabilize Arabidopsis allopolyploids.</title>
        <authorList>
            <person name="Chen Z."/>
        </authorList>
    </citation>
    <scope>NUCLEOTIDE SEQUENCE [LARGE SCALE GENOMIC DNA]</scope>
    <source>
        <strain evidence="21">Allo738</strain>
        <tissue evidence="21">Leaf</tissue>
    </source>
</reference>
<dbReference type="GO" id="GO:0005216">
    <property type="term" value="F:monoatomic ion channel activity"/>
    <property type="evidence" value="ECO:0007669"/>
    <property type="project" value="InterPro"/>
</dbReference>